<gene>
    <name evidence="3" type="ORF">AB1Y20_009846</name>
</gene>
<accession>A0AB34K5F2</accession>
<dbReference type="GO" id="GO:0008146">
    <property type="term" value="F:sulfotransferase activity"/>
    <property type="evidence" value="ECO:0007669"/>
    <property type="project" value="InterPro"/>
</dbReference>
<organism evidence="3 4">
    <name type="scientific">Prymnesium parvum</name>
    <name type="common">Toxic golden alga</name>
    <dbReference type="NCBI Taxonomy" id="97485"/>
    <lineage>
        <taxon>Eukaryota</taxon>
        <taxon>Haptista</taxon>
        <taxon>Haptophyta</taxon>
        <taxon>Prymnesiophyceae</taxon>
        <taxon>Prymnesiales</taxon>
        <taxon>Prymnesiaceae</taxon>
        <taxon>Prymnesium</taxon>
    </lineage>
</organism>
<keyword evidence="2" id="KW-1133">Transmembrane helix</keyword>
<reference evidence="3 4" key="1">
    <citation type="journal article" date="2024" name="Science">
        <title>Giant polyketide synthase enzymes in the biosynthesis of giant marine polyether toxins.</title>
        <authorList>
            <person name="Fallon T.R."/>
            <person name="Shende V.V."/>
            <person name="Wierzbicki I.H."/>
            <person name="Pendleton A.L."/>
            <person name="Watervoot N.F."/>
            <person name="Auber R.P."/>
            <person name="Gonzalez D.J."/>
            <person name="Wisecaver J.H."/>
            <person name="Moore B.S."/>
        </authorList>
    </citation>
    <scope>NUCLEOTIDE SEQUENCE [LARGE SCALE GENOMIC DNA]</scope>
    <source>
        <strain evidence="3 4">12B1</strain>
    </source>
</reference>
<evidence type="ECO:0000256" key="2">
    <source>
        <dbReference type="SAM" id="Phobius"/>
    </source>
</evidence>
<feature type="compositionally biased region" description="Polar residues" evidence="1">
    <location>
        <begin position="328"/>
        <end position="345"/>
    </location>
</feature>
<dbReference type="GO" id="GO:0016020">
    <property type="term" value="C:membrane"/>
    <property type="evidence" value="ECO:0007669"/>
    <property type="project" value="InterPro"/>
</dbReference>
<feature type="region of interest" description="Disordered" evidence="1">
    <location>
        <begin position="469"/>
        <end position="488"/>
    </location>
</feature>
<dbReference type="AlphaFoldDB" id="A0AB34K5F2"/>
<proteinExistence type="predicted"/>
<keyword evidence="4" id="KW-1185">Reference proteome</keyword>
<dbReference type="Pfam" id="PF03567">
    <property type="entry name" value="Sulfotransfer_2"/>
    <property type="match status" value="1"/>
</dbReference>
<sequence>MRYDKLGARPRAECRETLCTPAVVFLCSLGAVGWWAVLVLEMQPLRPPPPADDLTVQGATDWKVPFGSSACVEALRREQALMRSFRRTYGFYCKRRPLLYSPSTKLAYLKTPKAASISIQELFQQQFTDSTWVTTQEALPADVLVFTFSREPVSRVIAAYAEIDVAYARKASKEKRAEMNTTFHRLAQGSPEQGERRFLAFLDDLLYHRFGGDDREHWAPTHAYPQLNFACKQTVHYIGRLENQDLDWQRVQALVGIPIGKRTQIPRAHETKQEECSKVHACFYKELDKNVSKSSRVLQRVCDTYSSDFACLGYKRPAACSPSLRSAKATTQSRHSAPNGSTSIHTLPAGKVADAAPVHSVKFTGQGVFGHFSWMVKQPEYQNSLFIFNDDVENHSTAAAVHQEDPTGLGGNGDASLRQLNRYGWFSKRGALGFPLVAPLSAGIPTQKDKHGFDKLSVEVRSLLDAALNETSPPRTPRLAAVGSTKYQ</sequence>
<evidence type="ECO:0000313" key="3">
    <source>
        <dbReference type="EMBL" id="KAL1528503.1"/>
    </source>
</evidence>
<feature type="transmembrane region" description="Helical" evidence="2">
    <location>
        <begin position="21"/>
        <end position="40"/>
    </location>
</feature>
<evidence type="ECO:0000256" key="1">
    <source>
        <dbReference type="SAM" id="MobiDB-lite"/>
    </source>
</evidence>
<dbReference type="InterPro" id="IPR005331">
    <property type="entry name" value="Sulfotransferase"/>
</dbReference>
<name>A0AB34K5F2_PRYPA</name>
<keyword evidence="2" id="KW-0472">Membrane</keyword>
<dbReference type="Proteomes" id="UP001515480">
    <property type="component" value="Unassembled WGS sequence"/>
</dbReference>
<protein>
    <recommendedName>
        <fullName evidence="5">Sulfotransferase</fullName>
    </recommendedName>
</protein>
<comment type="caution">
    <text evidence="3">The sequence shown here is derived from an EMBL/GenBank/DDBJ whole genome shotgun (WGS) entry which is preliminary data.</text>
</comment>
<feature type="region of interest" description="Disordered" evidence="1">
    <location>
        <begin position="325"/>
        <end position="345"/>
    </location>
</feature>
<evidence type="ECO:0000313" key="4">
    <source>
        <dbReference type="Proteomes" id="UP001515480"/>
    </source>
</evidence>
<keyword evidence="2" id="KW-0812">Transmembrane</keyword>
<evidence type="ECO:0008006" key="5">
    <source>
        <dbReference type="Google" id="ProtNLM"/>
    </source>
</evidence>
<dbReference type="EMBL" id="JBGBPQ010000002">
    <property type="protein sequence ID" value="KAL1528503.1"/>
    <property type="molecule type" value="Genomic_DNA"/>
</dbReference>